<reference evidence="8 9" key="1">
    <citation type="journal article" name="Sci. Rep.">
        <title>Genome-scale phylogenetic analyses confirm Olpidium as the closest living zoosporic fungus to the non-flagellated, terrestrial fungi.</title>
        <authorList>
            <person name="Chang Y."/>
            <person name="Rochon D."/>
            <person name="Sekimoto S."/>
            <person name="Wang Y."/>
            <person name="Chovatia M."/>
            <person name="Sandor L."/>
            <person name="Salamov A."/>
            <person name="Grigoriev I.V."/>
            <person name="Stajich J.E."/>
            <person name="Spatafora J.W."/>
        </authorList>
    </citation>
    <scope>NUCLEOTIDE SEQUENCE [LARGE SCALE GENOMIC DNA]</scope>
    <source>
        <strain evidence="8">S191</strain>
    </source>
</reference>
<dbReference type="PANTHER" id="PTHR13720">
    <property type="entry name" value="WD-40 REPEAT PROTEIN"/>
    <property type="match status" value="1"/>
</dbReference>
<feature type="region of interest" description="Disordered" evidence="7">
    <location>
        <begin position="294"/>
        <end position="319"/>
    </location>
</feature>
<evidence type="ECO:0000256" key="5">
    <source>
        <dbReference type="ARBA" id="ARBA00040994"/>
    </source>
</evidence>
<proteinExistence type="predicted"/>
<dbReference type="InterPro" id="IPR050630">
    <property type="entry name" value="WD_repeat_EMAP"/>
</dbReference>
<dbReference type="OrthoDB" id="6252103at2759"/>
<evidence type="ECO:0000256" key="7">
    <source>
        <dbReference type="SAM" id="MobiDB-lite"/>
    </source>
</evidence>
<accession>A0A8H7ZM16</accession>
<organism evidence="8 9">
    <name type="scientific">Olpidium bornovanus</name>
    <dbReference type="NCBI Taxonomy" id="278681"/>
    <lineage>
        <taxon>Eukaryota</taxon>
        <taxon>Fungi</taxon>
        <taxon>Fungi incertae sedis</taxon>
        <taxon>Olpidiomycota</taxon>
        <taxon>Olpidiomycotina</taxon>
        <taxon>Olpidiomycetes</taxon>
        <taxon>Olpidiales</taxon>
        <taxon>Olpidiaceae</taxon>
        <taxon>Olpidium</taxon>
    </lineage>
</organism>
<protein>
    <recommendedName>
        <fullName evidence="5">Cilia- and flagella-associated protein 251</fullName>
    </recommendedName>
</protein>
<keyword evidence="3" id="KW-0677">Repeat</keyword>
<dbReference type="GO" id="GO:0031514">
    <property type="term" value="C:motile cilium"/>
    <property type="evidence" value="ECO:0007669"/>
    <property type="project" value="TreeGrafter"/>
</dbReference>
<gene>
    <name evidence="8" type="ORF">BJ554DRAFT_4585</name>
</gene>
<dbReference type="Gene3D" id="2.130.10.10">
    <property type="entry name" value="YVTN repeat-like/Quinoprotein amine dehydrogenase"/>
    <property type="match status" value="1"/>
</dbReference>
<dbReference type="EMBL" id="JAEFCI010012698">
    <property type="protein sequence ID" value="KAG5455849.1"/>
    <property type="molecule type" value="Genomic_DNA"/>
</dbReference>
<evidence type="ECO:0000256" key="4">
    <source>
        <dbReference type="ARBA" id="ARBA00023273"/>
    </source>
</evidence>
<keyword evidence="9" id="KW-1185">Reference proteome</keyword>
<dbReference type="PROSITE" id="PS50082">
    <property type="entry name" value="WD_REPEATS_2"/>
    <property type="match status" value="1"/>
</dbReference>
<dbReference type="InterPro" id="IPR015943">
    <property type="entry name" value="WD40/YVTN_repeat-like_dom_sf"/>
</dbReference>
<evidence type="ECO:0000256" key="2">
    <source>
        <dbReference type="ARBA" id="ARBA00022574"/>
    </source>
</evidence>
<name>A0A8H7ZM16_9FUNG</name>
<feature type="repeat" description="WD" evidence="6">
    <location>
        <begin position="57"/>
        <end position="99"/>
    </location>
</feature>
<dbReference type="SUPFAM" id="SSF101908">
    <property type="entry name" value="Putative isomerase YbhE"/>
    <property type="match status" value="1"/>
</dbReference>
<evidence type="ECO:0000313" key="8">
    <source>
        <dbReference type="EMBL" id="KAG5455849.1"/>
    </source>
</evidence>
<dbReference type="Proteomes" id="UP000673691">
    <property type="component" value="Unassembled WGS sequence"/>
</dbReference>
<evidence type="ECO:0000313" key="9">
    <source>
        <dbReference type="Proteomes" id="UP000673691"/>
    </source>
</evidence>
<comment type="subcellular location">
    <subcellularLocation>
        <location evidence="1">Cell projection</location>
        <location evidence="1">Cilium</location>
    </subcellularLocation>
</comment>
<evidence type="ECO:0000256" key="6">
    <source>
        <dbReference type="PROSITE-ProRule" id="PRU00221"/>
    </source>
</evidence>
<keyword evidence="2 6" id="KW-0853">WD repeat</keyword>
<dbReference type="PANTHER" id="PTHR13720:SF13">
    <property type="entry name" value="CILIA- AND FLAGELLA-ASSOCIATED PROTEIN 251"/>
    <property type="match status" value="1"/>
</dbReference>
<evidence type="ECO:0000256" key="1">
    <source>
        <dbReference type="ARBA" id="ARBA00004138"/>
    </source>
</evidence>
<dbReference type="AlphaFoldDB" id="A0A8H7ZM16"/>
<sequence>MVPRGRHLLLGPARSLQVLPKADPKSDLSYLAYASKDKVAGLVKLPLDGNPHKAMGLIAHPGEISAIACTHDGRYLLTAGRHDATVQCWELNTGALEAQALLGREGMEPFLDMLGPGGREGAAYREMEDHFFYAQLRVQGEDSTEERRIGHRLTVDQVAPIMQAVGFYPSQRETFDMLNEIRFTNLANSVEEVETVTFDELIRRELVYLNHRPVVPPTEEDIAASLRFARDRENPELYSRKALSELLEQYGEAMSASELDSLLEGLVKGTKLEGNISATFDLRTFVTGMLGFEPPADDSAEGGRGGGVETARFAEGTVV</sequence>
<comment type="caution">
    <text evidence="8">The sequence shown here is derived from an EMBL/GenBank/DDBJ whole genome shotgun (WGS) entry which is preliminary data.</text>
</comment>
<dbReference type="InterPro" id="IPR001680">
    <property type="entry name" value="WD40_rpt"/>
</dbReference>
<keyword evidence="4" id="KW-0966">Cell projection</keyword>
<evidence type="ECO:0000256" key="3">
    <source>
        <dbReference type="ARBA" id="ARBA00022737"/>
    </source>
</evidence>